<comment type="similarity">
    <text evidence="3 4">Belongs to the RlpA family.</text>
</comment>
<dbReference type="InterPro" id="IPR012997">
    <property type="entry name" value="RplA"/>
</dbReference>
<dbReference type="CDD" id="cd22268">
    <property type="entry name" value="DPBB_RlpA-like"/>
    <property type="match status" value="1"/>
</dbReference>
<evidence type="ECO:0000256" key="1">
    <source>
        <dbReference type="ARBA" id="ARBA00023239"/>
    </source>
</evidence>
<evidence type="ECO:0000313" key="6">
    <source>
        <dbReference type="EMBL" id="MET4633086.1"/>
    </source>
</evidence>
<evidence type="ECO:0000259" key="5">
    <source>
        <dbReference type="Pfam" id="PF03330"/>
    </source>
</evidence>
<proteinExistence type="inferred from homology"/>
<name>A0ABV2QXD1_9HYPH</name>
<sequence>MGISKKRVLGLFGSEAPQGRVMLKAATAVAAAALLASCATAPSKPAKRSKEYFSEKEYGVKASPRVVQYGQPVPQGGGRYMVGKPYTVKGRVYKPFEHKRYTAVGYASWYGSAFHGRYTANGEVYDMDGFSAAHPTMPLPSYARVTNLRNGRSIMVRVNDRGPYASDRVMDLSSRTAEVLDMKHHGTAKVKVEYIGPARMEGHDQRMLLASYKGPGSSVSGDTMLAMAPTPALRAPSANPAVVMAALVPVPRARPDFYEGGAAFDPAVAYNEGQPTRRVVAEAAPDANAGTNYGERSLGSYTVNSPVGFSDAEAIPASITSDEYAPPVRRSARSSYAADMPISPAQRAVSDLAAGAAGKDKLQSALDAAVERVASERSADVPVIQLGVFSNLANAQAVAGRFTELGRVTATPITVGGKNLQSVRLVLADRSVSGEDAVRSVQAAGLPGAYLVTR</sequence>
<evidence type="ECO:0000256" key="4">
    <source>
        <dbReference type="RuleBase" id="RU003495"/>
    </source>
</evidence>
<dbReference type="InterPro" id="IPR036908">
    <property type="entry name" value="RlpA-like_sf"/>
</dbReference>
<dbReference type="Gene3D" id="2.40.40.10">
    <property type="entry name" value="RlpA-like domain"/>
    <property type="match status" value="1"/>
</dbReference>
<reference evidence="6 7" key="1">
    <citation type="submission" date="2024-06" db="EMBL/GenBank/DDBJ databases">
        <title>Sorghum-associated microbial communities from plants grown in Nebraska, USA.</title>
        <authorList>
            <person name="Schachtman D."/>
        </authorList>
    </citation>
    <scope>NUCLEOTIDE SEQUENCE [LARGE SCALE GENOMIC DNA]</scope>
    <source>
        <strain evidence="6 7">3207</strain>
    </source>
</reference>
<keyword evidence="6" id="KW-0449">Lipoprotein</keyword>
<dbReference type="HAMAP" id="MF_02071">
    <property type="entry name" value="RlpA"/>
    <property type="match status" value="1"/>
</dbReference>
<gene>
    <name evidence="3" type="primary">rlpA</name>
    <name evidence="6" type="ORF">ABIE08_000999</name>
</gene>
<feature type="domain" description="RlpA-like protein double-psi beta-barrel" evidence="5">
    <location>
        <begin position="102"/>
        <end position="192"/>
    </location>
</feature>
<dbReference type="EC" id="4.2.2.-" evidence="3"/>
<dbReference type="Proteomes" id="UP001549321">
    <property type="component" value="Unassembled WGS sequence"/>
</dbReference>
<evidence type="ECO:0000313" key="7">
    <source>
        <dbReference type="Proteomes" id="UP001549321"/>
    </source>
</evidence>
<dbReference type="InterPro" id="IPR034718">
    <property type="entry name" value="RlpA"/>
</dbReference>
<dbReference type="Pfam" id="PF03330">
    <property type="entry name" value="DPBB_1"/>
    <property type="match status" value="1"/>
</dbReference>
<dbReference type="InterPro" id="IPR009009">
    <property type="entry name" value="RlpA-like_DPBB"/>
</dbReference>
<evidence type="ECO:0000256" key="2">
    <source>
        <dbReference type="ARBA" id="ARBA00023316"/>
    </source>
</evidence>
<dbReference type="PANTHER" id="PTHR34183:SF1">
    <property type="entry name" value="ENDOLYTIC PEPTIDOGLYCAN TRANSGLYCOSYLASE RLPA"/>
    <property type="match status" value="1"/>
</dbReference>
<comment type="caution">
    <text evidence="6">The sequence shown here is derived from an EMBL/GenBank/DDBJ whole genome shotgun (WGS) entry which is preliminary data.</text>
</comment>
<comment type="function">
    <text evidence="3">Lytic transglycosylase with a strong preference for naked glycan strands that lack stem peptides.</text>
</comment>
<protein>
    <recommendedName>
        <fullName evidence="3">Endolytic peptidoglycan transglycosylase RlpA</fullName>
        <ecNumber evidence="3">4.2.2.-</ecNumber>
    </recommendedName>
</protein>
<dbReference type="SUPFAM" id="SSF50685">
    <property type="entry name" value="Barwin-like endoglucanases"/>
    <property type="match status" value="1"/>
</dbReference>
<evidence type="ECO:0000256" key="3">
    <source>
        <dbReference type="HAMAP-Rule" id="MF_02071"/>
    </source>
</evidence>
<keyword evidence="2 3" id="KW-0961">Cell wall biogenesis/degradation</keyword>
<dbReference type="EMBL" id="JBEPSM010000001">
    <property type="protein sequence ID" value="MET4633086.1"/>
    <property type="molecule type" value="Genomic_DNA"/>
</dbReference>
<dbReference type="PANTHER" id="PTHR34183">
    <property type="entry name" value="ENDOLYTIC PEPTIDOGLYCAN TRANSGLYCOSYLASE RLPA"/>
    <property type="match status" value="1"/>
</dbReference>
<organism evidence="6 7">
    <name type="scientific">Kaistia defluvii</name>
    <dbReference type="NCBI Taxonomy" id="410841"/>
    <lineage>
        <taxon>Bacteria</taxon>
        <taxon>Pseudomonadati</taxon>
        <taxon>Pseudomonadota</taxon>
        <taxon>Alphaproteobacteria</taxon>
        <taxon>Hyphomicrobiales</taxon>
        <taxon>Kaistiaceae</taxon>
        <taxon>Kaistia</taxon>
    </lineage>
</organism>
<keyword evidence="1 3" id="KW-0456">Lyase</keyword>
<accession>A0ABV2QXD1</accession>
<dbReference type="NCBIfam" id="TIGR00413">
    <property type="entry name" value="rlpA"/>
    <property type="match status" value="1"/>
</dbReference>
<keyword evidence="7" id="KW-1185">Reference proteome</keyword>